<dbReference type="GO" id="GO:0043565">
    <property type="term" value="F:sequence-specific DNA binding"/>
    <property type="evidence" value="ECO:0007669"/>
    <property type="project" value="InterPro"/>
</dbReference>
<keyword evidence="9" id="KW-1185">Reference proteome</keyword>
<dbReference type="PANTHER" id="PTHR46600:SF11">
    <property type="entry name" value="THAP DOMAIN-CONTAINING PROTEIN 10"/>
    <property type="match status" value="1"/>
</dbReference>
<organism evidence="8 9">
    <name type="scientific">Mythimna separata</name>
    <name type="common">Oriental armyworm</name>
    <name type="synonym">Pseudaletia separata</name>
    <dbReference type="NCBI Taxonomy" id="271217"/>
    <lineage>
        <taxon>Eukaryota</taxon>
        <taxon>Metazoa</taxon>
        <taxon>Ecdysozoa</taxon>
        <taxon>Arthropoda</taxon>
        <taxon>Hexapoda</taxon>
        <taxon>Insecta</taxon>
        <taxon>Pterygota</taxon>
        <taxon>Neoptera</taxon>
        <taxon>Endopterygota</taxon>
        <taxon>Lepidoptera</taxon>
        <taxon>Glossata</taxon>
        <taxon>Ditrysia</taxon>
        <taxon>Noctuoidea</taxon>
        <taxon>Noctuidae</taxon>
        <taxon>Noctuinae</taxon>
        <taxon>Hadenini</taxon>
        <taxon>Mythimna</taxon>
    </lineage>
</organism>
<evidence type="ECO:0000256" key="1">
    <source>
        <dbReference type="ARBA" id="ARBA00022723"/>
    </source>
</evidence>
<keyword evidence="6" id="KW-0175">Coiled coil</keyword>
<dbReference type="AlphaFoldDB" id="A0AAD7Z2M9"/>
<dbReference type="InterPro" id="IPR006612">
    <property type="entry name" value="THAP_Znf"/>
</dbReference>
<evidence type="ECO:0000256" key="2">
    <source>
        <dbReference type="ARBA" id="ARBA00022771"/>
    </source>
</evidence>
<keyword evidence="3" id="KW-0862">Zinc</keyword>
<feature type="domain" description="THAP-type" evidence="7">
    <location>
        <begin position="1"/>
        <end position="80"/>
    </location>
</feature>
<proteinExistence type="predicted"/>
<dbReference type="EMBL" id="JARGEI010000002">
    <property type="protein sequence ID" value="KAJ8735621.1"/>
    <property type="molecule type" value="Genomic_DNA"/>
</dbReference>
<name>A0AAD7Z2M9_MYTSE</name>
<dbReference type="InterPro" id="IPR021896">
    <property type="entry name" value="THAP9-like_HTH"/>
</dbReference>
<evidence type="ECO:0000256" key="4">
    <source>
        <dbReference type="ARBA" id="ARBA00023125"/>
    </source>
</evidence>
<dbReference type="Pfam" id="PF05485">
    <property type="entry name" value="THAP"/>
    <property type="match status" value="1"/>
</dbReference>
<accession>A0AAD7Z2M9</accession>
<reference evidence="8" key="1">
    <citation type="submission" date="2023-03" db="EMBL/GenBank/DDBJ databases">
        <title>Chromosome-level genomes of two armyworms, Mythimna separata and Mythimna loreyi, provide insights into the biosynthesis and reception of sex pheromones.</title>
        <authorList>
            <person name="Zhao H."/>
        </authorList>
    </citation>
    <scope>NUCLEOTIDE SEQUENCE</scope>
    <source>
        <strain evidence="8">BeijingLab</strain>
        <tissue evidence="8">Pupa</tissue>
    </source>
</reference>
<sequence length="272" mass="30834">MVRCSVKGCKSDSGTKMPGLSFHSFPEPDNLRQIWIVATGRTDWTPKPSSKICSNHFEKKMLTKKKKLALLYPNAVPILETNLPACVPSTSSSSVHEETFMDIETNLNIHIDSAVDLLPSTSSQKPAEIVNPLISLQPTIDKTPEYTPRTLRKKWKSSEKLSFERLKKLKALREKSRRLTKKVAKLENVIAELKTKSLISEEDGDLLESVDPANRDFLKKMLNPVSSGRKYSPSLRKFALCLQFISPRAYKSSTYAKTCKKYSRSETYIDKY</sequence>
<evidence type="ECO:0000256" key="5">
    <source>
        <dbReference type="PROSITE-ProRule" id="PRU00309"/>
    </source>
</evidence>
<keyword evidence="2 5" id="KW-0863">Zinc-finger</keyword>
<comment type="caution">
    <text evidence="8">The sequence shown here is derived from an EMBL/GenBank/DDBJ whole genome shotgun (WGS) entry which is preliminary data.</text>
</comment>
<gene>
    <name evidence="8" type="ORF">PYW07_007241</name>
</gene>
<dbReference type="SMART" id="SM00692">
    <property type="entry name" value="DM3"/>
    <property type="match status" value="1"/>
</dbReference>
<dbReference type="Proteomes" id="UP001231518">
    <property type="component" value="Chromosome 2"/>
</dbReference>
<dbReference type="GO" id="GO:0008270">
    <property type="term" value="F:zinc ion binding"/>
    <property type="evidence" value="ECO:0007669"/>
    <property type="project" value="UniProtKB-KW"/>
</dbReference>
<dbReference type="SMART" id="SM00980">
    <property type="entry name" value="THAP"/>
    <property type="match status" value="1"/>
</dbReference>
<evidence type="ECO:0000313" key="9">
    <source>
        <dbReference type="Proteomes" id="UP001231518"/>
    </source>
</evidence>
<evidence type="ECO:0000259" key="7">
    <source>
        <dbReference type="PROSITE" id="PS50950"/>
    </source>
</evidence>
<dbReference type="SUPFAM" id="SSF57716">
    <property type="entry name" value="Glucocorticoid receptor-like (DNA-binding domain)"/>
    <property type="match status" value="1"/>
</dbReference>
<dbReference type="InterPro" id="IPR026516">
    <property type="entry name" value="THAP1/10"/>
</dbReference>
<keyword evidence="1" id="KW-0479">Metal-binding</keyword>
<dbReference type="PANTHER" id="PTHR46600">
    <property type="entry name" value="THAP DOMAIN-CONTAINING"/>
    <property type="match status" value="1"/>
</dbReference>
<dbReference type="Gene3D" id="6.20.210.20">
    <property type="entry name" value="THAP domain"/>
    <property type="match status" value="1"/>
</dbReference>
<evidence type="ECO:0000256" key="3">
    <source>
        <dbReference type="ARBA" id="ARBA00022833"/>
    </source>
</evidence>
<dbReference type="Pfam" id="PF12017">
    <property type="entry name" value="Tnp_P_element"/>
    <property type="match status" value="1"/>
</dbReference>
<keyword evidence="4 5" id="KW-0238">DNA-binding</keyword>
<dbReference type="PROSITE" id="PS50950">
    <property type="entry name" value="ZF_THAP"/>
    <property type="match status" value="1"/>
</dbReference>
<evidence type="ECO:0000313" key="8">
    <source>
        <dbReference type="EMBL" id="KAJ8735621.1"/>
    </source>
</evidence>
<dbReference type="InterPro" id="IPR038441">
    <property type="entry name" value="THAP_Znf_sf"/>
</dbReference>
<feature type="coiled-coil region" evidence="6">
    <location>
        <begin position="169"/>
        <end position="196"/>
    </location>
</feature>
<evidence type="ECO:0000256" key="6">
    <source>
        <dbReference type="SAM" id="Coils"/>
    </source>
</evidence>
<protein>
    <recommendedName>
        <fullName evidence="7">THAP-type domain-containing protein</fullName>
    </recommendedName>
</protein>